<keyword evidence="2" id="KW-0175">Coiled coil</keyword>
<evidence type="ECO:0000259" key="4">
    <source>
        <dbReference type="Pfam" id="PF25990"/>
    </source>
</evidence>
<dbReference type="GO" id="GO:0042597">
    <property type="term" value="C:periplasmic space"/>
    <property type="evidence" value="ECO:0007669"/>
    <property type="project" value="UniProtKB-SubCell"/>
</dbReference>
<dbReference type="InterPro" id="IPR058636">
    <property type="entry name" value="Beta-barrel_YknX"/>
</dbReference>
<dbReference type="PANTHER" id="PTHR32347">
    <property type="entry name" value="EFFLUX SYSTEM COMPONENT YKNX-RELATED"/>
    <property type="match status" value="1"/>
</dbReference>
<keyword evidence="6" id="KW-1185">Reference proteome</keyword>
<feature type="transmembrane region" description="Helical" evidence="3">
    <location>
        <begin position="25"/>
        <end position="43"/>
    </location>
</feature>
<dbReference type="AlphaFoldDB" id="A0A7G6E7A5"/>
<comment type="subcellular location">
    <subcellularLocation>
        <location evidence="1">Cell envelope</location>
    </subcellularLocation>
</comment>
<dbReference type="EMBL" id="CP045798">
    <property type="protein sequence ID" value="QNB47959.1"/>
    <property type="molecule type" value="Genomic_DNA"/>
</dbReference>
<dbReference type="Gene3D" id="2.40.50.100">
    <property type="match status" value="3"/>
</dbReference>
<evidence type="ECO:0000256" key="2">
    <source>
        <dbReference type="ARBA" id="ARBA00023054"/>
    </source>
</evidence>
<accession>A0A7G6E7A5</accession>
<evidence type="ECO:0000256" key="3">
    <source>
        <dbReference type="SAM" id="Phobius"/>
    </source>
</evidence>
<dbReference type="OrthoDB" id="9791520at2"/>
<sequence length="557" mass="59633">MVIGWSKFKPNPVHFWRSLSRKGKLAVVLIFLFIVTVSGYLIWNKTKVTSVVPQTSVKVEKGSIRVTVNGSGPVAAAREHVFKAPGESTVKEILFKEGDLVEAGQAVMVLDSPLVEAQAAKSLGQAGQAQADLNELKRQMDDLNYRAPYPARVTSLKVNPGDRVTKGTAILSLVHSDKANLNIPAGEAASLILPGNKVFITLLEYGETLSGTITGSGSPYTNNGKNLVSFSVKLNSGSVLQNDTLVTATVTTVQGEREISGVLKPAPALEVKAAADGIVKDIYVQGNDTVAENTLLFSLDSPGLEAQYQAKLASLKEAELNQADSAIKLQELVLTAPFTGIYHGVVDNTGPKNTFLQVGDTISTNQNLGKIVSQDSVQVSFTVDELDIMKVKIGQKAKITADALKGKEFTGEVVRIAQEGIVQNGVAFYWVTVEVKNWQGLLLGMTADVEIVVAEKEDALVLPITAVQDFRGKKYVLLKDSSRKKQDGATTGQRGMPENAVPVEIGMHNENLVEIVRGLEAGQEVLLPEIKRPINNSGAAVPRMGVPIPAGGRPPER</sequence>
<keyword evidence="3" id="KW-0812">Transmembrane</keyword>
<reference evidence="5 6" key="1">
    <citation type="journal article" date="2019" name="Front. Microbiol.">
        <title>Thermoanaerosceptrum fracticalcis gen. nov. sp. nov., a Novel Fumarate-Fermenting Microorganism From a Deep Fractured Carbonate Aquifer of the US Great Basin.</title>
        <authorList>
            <person name="Hamilton-Brehm S.D."/>
            <person name="Stewart L.E."/>
            <person name="Zavarin M."/>
            <person name="Caldwell M."/>
            <person name="Lawson P.A."/>
            <person name="Onstott T.C."/>
            <person name="Grzymski J."/>
            <person name="Neveux I."/>
            <person name="Lollar B.S."/>
            <person name="Russell C.E."/>
            <person name="Moser D.P."/>
        </authorList>
    </citation>
    <scope>NUCLEOTIDE SEQUENCE [LARGE SCALE GENOMIC DNA]</scope>
    <source>
        <strain evidence="5 6">DRI-13</strain>
    </source>
</reference>
<name>A0A7G6E7A5_THEFR</name>
<dbReference type="InterPro" id="IPR050465">
    <property type="entry name" value="UPF0194_transport"/>
</dbReference>
<dbReference type="Gene3D" id="2.40.30.170">
    <property type="match status" value="1"/>
</dbReference>
<feature type="domain" description="YknX-like beta-barrel" evidence="4">
    <location>
        <begin position="378"/>
        <end position="451"/>
    </location>
</feature>
<organism evidence="5 6">
    <name type="scientific">Thermanaerosceptrum fracticalcis</name>
    <dbReference type="NCBI Taxonomy" id="1712410"/>
    <lineage>
        <taxon>Bacteria</taxon>
        <taxon>Bacillati</taxon>
        <taxon>Bacillota</taxon>
        <taxon>Clostridia</taxon>
        <taxon>Eubacteriales</taxon>
        <taxon>Peptococcaceae</taxon>
        <taxon>Thermanaerosceptrum</taxon>
    </lineage>
</organism>
<evidence type="ECO:0000313" key="6">
    <source>
        <dbReference type="Proteomes" id="UP000515847"/>
    </source>
</evidence>
<gene>
    <name evidence="5" type="ORF">BR63_17855</name>
</gene>
<proteinExistence type="predicted"/>
<keyword evidence="3" id="KW-1133">Transmembrane helix</keyword>
<dbReference type="RefSeq" id="WP_034423522.1">
    <property type="nucleotide sequence ID" value="NZ_CP045798.1"/>
</dbReference>
<evidence type="ECO:0000313" key="5">
    <source>
        <dbReference type="EMBL" id="QNB47959.1"/>
    </source>
</evidence>
<dbReference type="Gene3D" id="2.40.420.20">
    <property type="match status" value="1"/>
</dbReference>
<evidence type="ECO:0000256" key="1">
    <source>
        <dbReference type="ARBA" id="ARBA00004196"/>
    </source>
</evidence>
<dbReference type="Proteomes" id="UP000515847">
    <property type="component" value="Chromosome"/>
</dbReference>
<keyword evidence="3" id="KW-0472">Membrane</keyword>
<dbReference type="SUPFAM" id="SSF111369">
    <property type="entry name" value="HlyD-like secretion proteins"/>
    <property type="match status" value="2"/>
</dbReference>
<protein>
    <submittedName>
        <fullName evidence="5">HlyD family efflux transporter periplasmic adaptor subunit</fullName>
    </submittedName>
</protein>
<dbReference type="Pfam" id="PF25990">
    <property type="entry name" value="Beta-barrel_YknX"/>
    <property type="match status" value="1"/>
</dbReference>
<dbReference type="PRINTS" id="PR01490">
    <property type="entry name" value="RTXTOXIND"/>
</dbReference>
<dbReference type="KEGG" id="tfr:BR63_17855"/>